<evidence type="ECO:0000256" key="2">
    <source>
        <dbReference type="ARBA" id="ARBA00022598"/>
    </source>
</evidence>
<evidence type="ECO:0000313" key="15">
    <source>
        <dbReference type="Proteomes" id="UP000192343"/>
    </source>
</evidence>
<evidence type="ECO:0000256" key="13">
    <source>
        <dbReference type="RuleBase" id="RU371113"/>
    </source>
</evidence>
<dbReference type="PANTHER" id="PTHR11118">
    <property type="entry name" value="RNA-SPLICING LIGASE RTCB HOMOLOG"/>
    <property type="match status" value="1"/>
</dbReference>
<evidence type="ECO:0000256" key="5">
    <source>
        <dbReference type="ARBA" id="ARBA00022800"/>
    </source>
</evidence>
<keyword evidence="4 11" id="KW-0547">Nucleotide-binding</keyword>
<dbReference type="GO" id="GO:0046872">
    <property type="term" value="F:metal ion binding"/>
    <property type="evidence" value="ECO:0007669"/>
    <property type="project" value="UniProtKB-UniRule"/>
</dbReference>
<dbReference type="Gene3D" id="3.90.1860.10">
    <property type="entry name" value="tRNA-splicing ligase RtcB"/>
    <property type="match status" value="1"/>
</dbReference>
<feature type="active site" description="GMP-histidine intermediate" evidence="10">
    <location>
        <position position="407"/>
    </location>
</feature>
<keyword evidence="6 11" id="KW-0342">GTP-binding</keyword>
<dbReference type="GO" id="GO:0003972">
    <property type="term" value="F:RNA ligase (ATP) activity"/>
    <property type="evidence" value="ECO:0007669"/>
    <property type="project" value="TreeGrafter"/>
</dbReference>
<comment type="cofactor">
    <cofactor evidence="12 13">
        <name>Mn(2+)</name>
        <dbReference type="ChEBI" id="CHEBI:29035"/>
    </cofactor>
    <text evidence="12 13">Binds 2 manganese ions per subunit.</text>
</comment>
<dbReference type="GO" id="GO:0005525">
    <property type="term" value="F:GTP binding"/>
    <property type="evidence" value="ECO:0007669"/>
    <property type="project" value="UniProtKB-KW"/>
</dbReference>
<reference evidence="14 15" key="1">
    <citation type="submission" date="2017-03" db="EMBL/GenBank/DDBJ databases">
        <title>Draft Genome sequence of Marispirochaeta sp. strain JC444.</title>
        <authorList>
            <person name="Shivani Y."/>
            <person name="Subhash Y."/>
            <person name="Sasikala C."/>
            <person name="Ramana C."/>
        </authorList>
    </citation>
    <scope>NUCLEOTIDE SEQUENCE [LARGE SCALE GENOMIC DNA]</scope>
    <source>
        <strain evidence="14 15">JC444</strain>
    </source>
</reference>
<evidence type="ECO:0000256" key="7">
    <source>
        <dbReference type="ARBA" id="ARBA00023211"/>
    </source>
</evidence>
<dbReference type="FunFam" id="3.90.1860.10:FF:000001">
    <property type="entry name" value="tRNA-splicing ligase RtcB homolog"/>
    <property type="match status" value="1"/>
</dbReference>
<gene>
    <name evidence="13" type="primary">rtcB</name>
    <name evidence="14" type="ORF">B4O97_18315</name>
</gene>
<dbReference type="STRING" id="1963862.B4O97_18315"/>
<evidence type="ECO:0000256" key="4">
    <source>
        <dbReference type="ARBA" id="ARBA00022741"/>
    </source>
</evidence>
<feature type="binding site" evidence="12">
    <location>
        <position position="96"/>
    </location>
    <ligand>
        <name>Mn(2+)</name>
        <dbReference type="ChEBI" id="CHEBI:29035"/>
        <label>1</label>
    </ligand>
</feature>
<dbReference type="RefSeq" id="WP_083052970.1">
    <property type="nucleotide sequence ID" value="NZ_MWQY01000033.1"/>
</dbReference>
<feature type="binding site" evidence="11">
    <location>
        <begin position="407"/>
        <end position="410"/>
    </location>
    <ligand>
        <name>GMP</name>
        <dbReference type="ChEBI" id="CHEBI:58115"/>
    </ligand>
</feature>
<evidence type="ECO:0000256" key="6">
    <source>
        <dbReference type="ARBA" id="ARBA00023134"/>
    </source>
</evidence>
<evidence type="ECO:0000256" key="11">
    <source>
        <dbReference type="PIRSR" id="PIRSR601233-2"/>
    </source>
</evidence>
<comment type="similarity">
    <text evidence="1 13">Belongs to the RtcB family.</text>
</comment>
<feature type="binding site" evidence="11">
    <location>
        <begin position="382"/>
        <end position="385"/>
    </location>
    <ligand>
        <name>GMP</name>
        <dbReference type="ChEBI" id="CHEBI:58115"/>
    </ligand>
</feature>
<keyword evidence="7 12" id="KW-0464">Manganese</keyword>
<feature type="binding site" evidence="11">
    <location>
        <position position="483"/>
    </location>
    <ligand>
        <name>GMP</name>
        <dbReference type="ChEBI" id="CHEBI:58115"/>
    </ligand>
</feature>
<dbReference type="InterPro" id="IPR036025">
    <property type="entry name" value="RtcB-like_sf"/>
</dbReference>
<feature type="binding site" evidence="11">
    <location>
        <begin position="203"/>
        <end position="207"/>
    </location>
    <ligand>
        <name>GMP</name>
        <dbReference type="ChEBI" id="CHEBI:58115"/>
    </ligand>
</feature>
<dbReference type="OrthoDB" id="9802323at2"/>
<evidence type="ECO:0000313" key="14">
    <source>
        <dbReference type="EMBL" id="ORC30280.1"/>
    </source>
</evidence>
<dbReference type="EC" id="6.5.1.-" evidence="13"/>
<keyword evidence="2 13" id="KW-0436">Ligase</keyword>
<dbReference type="SUPFAM" id="SSF103365">
    <property type="entry name" value="Hypothetical protein PH1602"/>
    <property type="match status" value="1"/>
</dbReference>
<keyword evidence="5" id="KW-0692">RNA repair</keyword>
<evidence type="ECO:0000256" key="3">
    <source>
        <dbReference type="ARBA" id="ARBA00022723"/>
    </source>
</evidence>
<feature type="binding site" evidence="11">
    <location>
        <position position="389"/>
    </location>
    <ligand>
        <name>GMP</name>
        <dbReference type="ChEBI" id="CHEBI:58115"/>
    </ligand>
</feature>
<name>A0A1Y1RU65_9SPIO</name>
<feature type="binding site" evidence="12">
    <location>
        <position position="238"/>
    </location>
    <ligand>
        <name>Mn(2+)</name>
        <dbReference type="ChEBI" id="CHEBI:29035"/>
        <label>2</label>
    </ligand>
</feature>
<feature type="binding site" evidence="11">
    <location>
        <begin position="333"/>
        <end position="334"/>
    </location>
    <ligand>
        <name>GMP</name>
        <dbReference type="ChEBI" id="CHEBI:58115"/>
    </ligand>
</feature>
<evidence type="ECO:0000256" key="8">
    <source>
        <dbReference type="ARBA" id="ARBA00047746"/>
    </source>
</evidence>
<protein>
    <recommendedName>
        <fullName evidence="13">tRNA-splicing ligase RtcB</fullName>
        <ecNumber evidence="13">6.5.1.-</ecNumber>
    </recommendedName>
</protein>
<dbReference type="InterPro" id="IPR001233">
    <property type="entry name" value="RtcB"/>
</dbReference>
<dbReference type="GO" id="GO:0042245">
    <property type="term" value="P:RNA repair"/>
    <property type="evidence" value="ECO:0007669"/>
    <property type="project" value="UniProtKB-KW"/>
</dbReference>
<dbReference type="GO" id="GO:0006396">
    <property type="term" value="P:RNA processing"/>
    <property type="evidence" value="ECO:0007669"/>
    <property type="project" value="InterPro"/>
</dbReference>
<dbReference type="Pfam" id="PF01139">
    <property type="entry name" value="RtcB"/>
    <property type="match status" value="1"/>
</dbReference>
<feature type="binding site" evidence="12">
    <location>
        <position position="333"/>
    </location>
    <ligand>
        <name>Mn(2+)</name>
        <dbReference type="ChEBI" id="CHEBI:29035"/>
        <label>2</label>
    </ligand>
</feature>
<dbReference type="PANTHER" id="PTHR11118:SF1">
    <property type="entry name" value="RNA-SPLICING LIGASE RTCB HOMOLOG"/>
    <property type="match status" value="1"/>
</dbReference>
<comment type="subunit">
    <text evidence="13">Monomer.</text>
</comment>
<comment type="catalytic activity">
    <reaction evidence="9">
        <text>a 3'-end 2',3'-cyclophospho-ribonucleotide-RNA + a 5'-end dephospho-ribonucleoside-RNA + GTP + H2O = a ribonucleotidyl-ribonucleotide-RNA + GMP + diphosphate + H(+)</text>
        <dbReference type="Rhea" id="RHEA:68080"/>
        <dbReference type="Rhea" id="RHEA-COMP:10464"/>
        <dbReference type="Rhea" id="RHEA-COMP:13936"/>
        <dbReference type="Rhea" id="RHEA-COMP:17355"/>
        <dbReference type="ChEBI" id="CHEBI:15377"/>
        <dbReference type="ChEBI" id="CHEBI:15378"/>
        <dbReference type="ChEBI" id="CHEBI:33019"/>
        <dbReference type="ChEBI" id="CHEBI:37565"/>
        <dbReference type="ChEBI" id="CHEBI:58115"/>
        <dbReference type="ChEBI" id="CHEBI:83064"/>
        <dbReference type="ChEBI" id="CHEBI:138284"/>
        <dbReference type="ChEBI" id="CHEBI:173118"/>
        <dbReference type="EC" id="6.5.1.8"/>
    </reaction>
</comment>
<sequence>MKRNGLRQLEAALWELPVSFKKGMKVPVHIAGTEKLIGGMDDAVFDQISNVASLPGILDRAWCMPDGHKGYGFPIGGVAAFDAEEGVISPGGIGFDINCGMRLVTSSLTWEELRPNLRELVDTLYSRIPAGVGGEGALNLSLSEFSDLCHEGARWCLKKGYAGQEDLARTEDEGCMDDADISAVSREALERGRTQVGTLGSGNHYLEIQVAEPGNVRDMDTAAVFGIERPNQIVVMFHCGSRGFGHQIATDYLKLFTKISHAKYGISVNDRELACAPFAAPEGQAYYRAMCCAANMAFANRQIILHLLREVFSEVLGKGPAETGLRQIYDVTHNTARVETHLTDGVEKRVLVHRKGATRALPPGSVDLPPEYRRTGQPVIIGGSMETGSWLLAGVSGGARSFFSSAHGSGRVMGRRQAKKQFSLDEIEKRLEEEEIYIRSSSRGVLAEEAGPAYKDIDEVVRASEAAGLSAPVVKLVPVGNIKG</sequence>
<evidence type="ECO:0000256" key="1">
    <source>
        <dbReference type="ARBA" id="ARBA00008071"/>
    </source>
</evidence>
<comment type="caution">
    <text evidence="14">The sequence shown here is derived from an EMBL/GenBank/DDBJ whole genome shotgun (WGS) entry which is preliminary data.</text>
</comment>
<dbReference type="Proteomes" id="UP000192343">
    <property type="component" value="Unassembled WGS sequence"/>
</dbReference>
<organism evidence="14 15">
    <name type="scientific">Marispirochaeta aestuarii</name>
    <dbReference type="NCBI Taxonomy" id="1963862"/>
    <lineage>
        <taxon>Bacteria</taxon>
        <taxon>Pseudomonadati</taxon>
        <taxon>Spirochaetota</taxon>
        <taxon>Spirochaetia</taxon>
        <taxon>Spirochaetales</taxon>
        <taxon>Spirochaetaceae</taxon>
        <taxon>Marispirochaeta</taxon>
    </lineage>
</organism>
<dbReference type="GO" id="GO:0170057">
    <property type="term" value="F:RNA ligase (GTP) activity"/>
    <property type="evidence" value="ECO:0007669"/>
    <property type="project" value="UniProtKB-EC"/>
</dbReference>
<evidence type="ECO:0000256" key="9">
    <source>
        <dbReference type="ARBA" id="ARBA00049514"/>
    </source>
</evidence>
<accession>A0A1Y1RU65</accession>
<keyword evidence="3 12" id="KW-0479">Metal-binding</keyword>
<feature type="binding site" evidence="12">
    <location>
        <position position="204"/>
    </location>
    <ligand>
        <name>Mn(2+)</name>
        <dbReference type="ChEBI" id="CHEBI:29035"/>
        <label>1</label>
    </ligand>
</feature>
<dbReference type="PROSITE" id="PS01288">
    <property type="entry name" value="UPF0027"/>
    <property type="match status" value="1"/>
</dbReference>
<dbReference type="EMBL" id="MWQY01000033">
    <property type="protein sequence ID" value="ORC30280.1"/>
    <property type="molecule type" value="Genomic_DNA"/>
</dbReference>
<evidence type="ECO:0000256" key="12">
    <source>
        <dbReference type="PIRSR" id="PIRSR601233-3"/>
    </source>
</evidence>
<keyword evidence="15" id="KW-1185">Reference proteome</keyword>
<evidence type="ECO:0000256" key="10">
    <source>
        <dbReference type="PIRSR" id="PIRSR601233-1"/>
    </source>
</evidence>
<dbReference type="AlphaFoldDB" id="A0A1Y1RU65"/>
<comment type="catalytic activity">
    <reaction evidence="8">
        <text>a 3'-end 3'-phospho-ribonucleotide-RNA + a 5'-end dephospho-ribonucleoside-RNA + GTP = a ribonucleotidyl-ribonucleotide-RNA + GMP + diphosphate</text>
        <dbReference type="Rhea" id="RHEA:68076"/>
        <dbReference type="Rhea" id="RHEA-COMP:10463"/>
        <dbReference type="Rhea" id="RHEA-COMP:13936"/>
        <dbReference type="Rhea" id="RHEA-COMP:17355"/>
        <dbReference type="ChEBI" id="CHEBI:33019"/>
        <dbReference type="ChEBI" id="CHEBI:37565"/>
        <dbReference type="ChEBI" id="CHEBI:58115"/>
        <dbReference type="ChEBI" id="CHEBI:83062"/>
        <dbReference type="ChEBI" id="CHEBI:138284"/>
        <dbReference type="ChEBI" id="CHEBI:173118"/>
        <dbReference type="EC" id="6.5.1.8"/>
    </reaction>
</comment>
<proteinExistence type="inferred from homology"/>